<dbReference type="EMBL" id="SZQL01000013">
    <property type="protein sequence ID" value="TKK66973.1"/>
    <property type="molecule type" value="Genomic_DNA"/>
</dbReference>
<name>A0A4V5UTY2_9BACT</name>
<gene>
    <name evidence="1" type="ORF">FC093_15855</name>
</gene>
<evidence type="ECO:0000313" key="1">
    <source>
        <dbReference type="EMBL" id="TKK66973.1"/>
    </source>
</evidence>
<accession>A0A4V5UTY2</accession>
<protein>
    <submittedName>
        <fullName evidence="1">Uncharacterized protein</fullName>
    </submittedName>
</protein>
<keyword evidence="2" id="KW-1185">Reference proteome</keyword>
<dbReference type="SUPFAM" id="SSF160574">
    <property type="entry name" value="BT0923-like"/>
    <property type="match status" value="1"/>
</dbReference>
<proteinExistence type="predicted"/>
<reference evidence="1 2" key="1">
    <citation type="submission" date="2019-05" db="EMBL/GenBank/DDBJ databases">
        <title>Panacibacter sp. strain 17mud1-8 Genome sequencing and assembly.</title>
        <authorList>
            <person name="Chhetri G."/>
        </authorList>
    </citation>
    <scope>NUCLEOTIDE SEQUENCE [LARGE SCALE GENOMIC DNA]</scope>
    <source>
        <strain evidence="1 2">17mud1-8</strain>
    </source>
</reference>
<sequence>MKTPSFFRTAIMLIAVLTAVLLRNNANARLLIAVHHTSLVHSVIDEDSNTQYVPFTGTKKMRLNNISIHAMRDFMIKYKDVDDASWYEVDNGFVARFTAGEATTTVTYKKNGEWLYTITSYGEMKMPENIRALVKGTYYDYSIVNIEEVQIPYKENNIFLVKMQDATTIKVVRIYEGEMEVIHDYTKG</sequence>
<dbReference type="RefSeq" id="WP_137262790.1">
    <property type="nucleotide sequence ID" value="NZ_SZQL01000013.1"/>
</dbReference>
<dbReference type="AlphaFoldDB" id="A0A4V5UTY2"/>
<organism evidence="1 2">
    <name type="scientific">Ilyomonas limi</name>
    <dbReference type="NCBI Taxonomy" id="2575867"/>
    <lineage>
        <taxon>Bacteria</taxon>
        <taxon>Pseudomonadati</taxon>
        <taxon>Bacteroidota</taxon>
        <taxon>Chitinophagia</taxon>
        <taxon>Chitinophagales</taxon>
        <taxon>Chitinophagaceae</taxon>
        <taxon>Ilyomonas</taxon>
    </lineage>
</organism>
<dbReference type="OrthoDB" id="663611at2"/>
<evidence type="ECO:0000313" key="2">
    <source>
        <dbReference type="Proteomes" id="UP000305848"/>
    </source>
</evidence>
<dbReference type="Gene3D" id="3.10.450.360">
    <property type="match status" value="1"/>
</dbReference>
<comment type="caution">
    <text evidence="1">The sequence shown here is derived from an EMBL/GenBank/DDBJ whole genome shotgun (WGS) entry which is preliminary data.</text>
</comment>
<dbReference type="Proteomes" id="UP000305848">
    <property type="component" value="Unassembled WGS sequence"/>
</dbReference>